<protein>
    <submittedName>
        <fullName evidence="9">Electron transport complex subunit RsxG</fullName>
    </submittedName>
</protein>
<keyword evidence="10" id="KW-1185">Reference proteome</keyword>
<dbReference type="PANTHER" id="PTHR36118:SF1">
    <property type="entry name" value="ION-TRANSLOCATING OXIDOREDUCTASE COMPLEX SUBUNIT G"/>
    <property type="match status" value="1"/>
</dbReference>
<feature type="signal peptide" evidence="7">
    <location>
        <begin position="1"/>
        <end position="25"/>
    </location>
</feature>
<name>A0A518CY73_9BACT</name>
<keyword evidence="1" id="KW-0813">Transport</keyword>
<dbReference type="GO" id="GO:0005886">
    <property type="term" value="C:plasma membrane"/>
    <property type="evidence" value="ECO:0007669"/>
    <property type="project" value="InterPro"/>
</dbReference>
<dbReference type="InterPro" id="IPR010209">
    <property type="entry name" value="Ion_transpt_RnfG/RsxG"/>
</dbReference>
<dbReference type="GO" id="GO:0022900">
    <property type="term" value="P:electron transport chain"/>
    <property type="evidence" value="ECO:0007669"/>
    <property type="project" value="InterPro"/>
</dbReference>
<sequence precursor="true">MLRTSLTLVGLLACALLCLSAPAPATTHTQVQRAADVRLSVAEALELAFGSSEVTKETRYLDENQRARAEELAGEELASAVARPYVARDADGALVGVAWFDTHQVRTKRETLMTAVDARGRVLRVEVLAFAEPSRYLPKATFYEQFQGEELDDELVLDGDVRNVAGATMTSRATVEAARRALALHAVLFPPAADGEEGDGEDGDGGDGAEPTDGPLGP</sequence>
<organism evidence="9 10">
    <name type="scientific">Rohdeia mirabilis</name>
    <dbReference type="NCBI Taxonomy" id="2528008"/>
    <lineage>
        <taxon>Bacteria</taxon>
        <taxon>Pseudomonadati</taxon>
        <taxon>Planctomycetota</taxon>
        <taxon>Planctomycetia</taxon>
        <taxon>Planctomycetia incertae sedis</taxon>
        <taxon>Rohdeia</taxon>
    </lineage>
</organism>
<evidence type="ECO:0000256" key="1">
    <source>
        <dbReference type="ARBA" id="ARBA00022448"/>
    </source>
</evidence>
<proteinExistence type="predicted"/>
<dbReference type="Pfam" id="PF04205">
    <property type="entry name" value="FMN_bind"/>
    <property type="match status" value="1"/>
</dbReference>
<dbReference type="GO" id="GO:0009055">
    <property type="term" value="F:electron transfer activity"/>
    <property type="evidence" value="ECO:0007669"/>
    <property type="project" value="InterPro"/>
</dbReference>
<dbReference type="RefSeq" id="WP_145185207.1">
    <property type="nucleotide sequence ID" value="NZ_CP036290.1"/>
</dbReference>
<dbReference type="Proteomes" id="UP000319342">
    <property type="component" value="Chromosome"/>
</dbReference>
<evidence type="ECO:0000256" key="2">
    <source>
        <dbReference type="ARBA" id="ARBA00022553"/>
    </source>
</evidence>
<evidence type="ECO:0000256" key="6">
    <source>
        <dbReference type="SAM" id="MobiDB-lite"/>
    </source>
</evidence>
<feature type="compositionally biased region" description="Acidic residues" evidence="6">
    <location>
        <begin position="194"/>
        <end position="207"/>
    </location>
</feature>
<evidence type="ECO:0000256" key="3">
    <source>
        <dbReference type="ARBA" id="ARBA00022630"/>
    </source>
</evidence>
<keyword evidence="7" id="KW-0732">Signal</keyword>
<dbReference type="GO" id="GO:0010181">
    <property type="term" value="F:FMN binding"/>
    <property type="evidence" value="ECO:0007669"/>
    <property type="project" value="InterPro"/>
</dbReference>
<keyword evidence="2" id="KW-0597">Phosphoprotein</keyword>
<feature type="region of interest" description="Disordered" evidence="6">
    <location>
        <begin position="190"/>
        <end position="218"/>
    </location>
</feature>
<dbReference type="AlphaFoldDB" id="A0A518CY73"/>
<gene>
    <name evidence="9" type="primary">rsxG</name>
    <name evidence="9" type="ORF">Pla163_12730</name>
</gene>
<evidence type="ECO:0000259" key="8">
    <source>
        <dbReference type="SMART" id="SM00900"/>
    </source>
</evidence>
<feature type="compositionally biased region" description="Low complexity" evidence="6">
    <location>
        <begin position="209"/>
        <end position="218"/>
    </location>
</feature>
<dbReference type="OrthoDB" id="9811133at2"/>
<accession>A0A518CY73</accession>
<evidence type="ECO:0000256" key="4">
    <source>
        <dbReference type="ARBA" id="ARBA00022643"/>
    </source>
</evidence>
<evidence type="ECO:0000256" key="5">
    <source>
        <dbReference type="ARBA" id="ARBA00022982"/>
    </source>
</evidence>
<feature type="domain" description="FMN-binding" evidence="8">
    <location>
        <begin position="107"/>
        <end position="185"/>
    </location>
</feature>
<feature type="chain" id="PRO_5022160594" evidence="7">
    <location>
        <begin position="26"/>
        <end position="218"/>
    </location>
</feature>
<keyword evidence="5" id="KW-0249">Electron transport</keyword>
<dbReference type="InterPro" id="IPR007329">
    <property type="entry name" value="FMN-bd"/>
</dbReference>
<keyword evidence="4" id="KW-0288">FMN</keyword>
<keyword evidence="3" id="KW-0285">Flavoprotein</keyword>
<dbReference type="PANTHER" id="PTHR36118">
    <property type="entry name" value="ION-TRANSLOCATING OXIDOREDUCTASE COMPLEX SUBUNIT G"/>
    <property type="match status" value="1"/>
</dbReference>
<dbReference type="EMBL" id="CP036290">
    <property type="protein sequence ID" value="QDU84168.1"/>
    <property type="molecule type" value="Genomic_DNA"/>
</dbReference>
<dbReference type="SMART" id="SM00900">
    <property type="entry name" value="FMN_bind"/>
    <property type="match status" value="1"/>
</dbReference>
<reference evidence="9 10" key="1">
    <citation type="submission" date="2019-02" db="EMBL/GenBank/DDBJ databases">
        <title>Deep-cultivation of Planctomycetes and their phenomic and genomic characterization uncovers novel biology.</title>
        <authorList>
            <person name="Wiegand S."/>
            <person name="Jogler M."/>
            <person name="Boedeker C."/>
            <person name="Pinto D."/>
            <person name="Vollmers J."/>
            <person name="Rivas-Marin E."/>
            <person name="Kohn T."/>
            <person name="Peeters S.H."/>
            <person name="Heuer A."/>
            <person name="Rast P."/>
            <person name="Oberbeckmann S."/>
            <person name="Bunk B."/>
            <person name="Jeske O."/>
            <person name="Meyerdierks A."/>
            <person name="Storesund J.E."/>
            <person name="Kallscheuer N."/>
            <person name="Luecker S."/>
            <person name="Lage O.M."/>
            <person name="Pohl T."/>
            <person name="Merkel B.J."/>
            <person name="Hornburger P."/>
            <person name="Mueller R.-W."/>
            <person name="Bruemmer F."/>
            <person name="Labrenz M."/>
            <person name="Spormann A.M."/>
            <person name="Op den Camp H."/>
            <person name="Overmann J."/>
            <person name="Amann R."/>
            <person name="Jetten M.S.M."/>
            <person name="Mascher T."/>
            <person name="Medema M.H."/>
            <person name="Devos D.P."/>
            <person name="Kaster A.-K."/>
            <person name="Ovreas L."/>
            <person name="Rohde M."/>
            <person name="Galperin M.Y."/>
            <person name="Jogler C."/>
        </authorList>
    </citation>
    <scope>NUCLEOTIDE SEQUENCE [LARGE SCALE GENOMIC DNA]</scope>
    <source>
        <strain evidence="9 10">Pla163</strain>
    </source>
</reference>
<evidence type="ECO:0000256" key="7">
    <source>
        <dbReference type="SAM" id="SignalP"/>
    </source>
</evidence>
<evidence type="ECO:0000313" key="9">
    <source>
        <dbReference type="EMBL" id="QDU84168.1"/>
    </source>
</evidence>
<evidence type="ECO:0000313" key="10">
    <source>
        <dbReference type="Proteomes" id="UP000319342"/>
    </source>
</evidence>